<accession>A0ABT0S0D3</accession>
<dbReference type="RefSeq" id="WP_249830785.1">
    <property type="nucleotide sequence ID" value="NZ_JAMGBE010000001.1"/>
</dbReference>
<keyword evidence="3" id="KW-1185">Reference proteome</keyword>
<dbReference type="Proteomes" id="UP001165342">
    <property type="component" value="Unassembled WGS sequence"/>
</dbReference>
<protein>
    <submittedName>
        <fullName evidence="2">Uncharacterized protein</fullName>
    </submittedName>
</protein>
<keyword evidence="1" id="KW-0732">Signal</keyword>
<organism evidence="2 3">
    <name type="scientific">Sphingomonas hankyongi</name>
    <dbReference type="NCBI Taxonomy" id="2908209"/>
    <lineage>
        <taxon>Bacteria</taxon>
        <taxon>Pseudomonadati</taxon>
        <taxon>Pseudomonadota</taxon>
        <taxon>Alphaproteobacteria</taxon>
        <taxon>Sphingomonadales</taxon>
        <taxon>Sphingomonadaceae</taxon>
        <taxon>Sphingomonas</taxon>
    </lineage>
</organism>
<comment type="caution">
    <text evidence="2">The sequence shown here is derived from an EMBL/GenBank/DDBJ whole genome shotgun (WGS) entry which is preliminary data.</text>
</comment>
<evidence type="ECO:0000313" key="3">
    <source>
        <dbReference type="Proteomes" id="UP001165342"/>
    </source>
</evidence>
<sequence length="162" mass="16788">MKALNALGALALVVSSGAAGTSILFAGSNWAAIDRGPTCEALSRSLRVATKGKVQANAGFAFTADRKRWGEFHARLSRVPRAGSSVMLTVGEEQFLLVSRGDWAWSRGPLQEQAIIAAARASSGMRVEARDGAGRRFVDPYALAGAPTAIDAAAAACAGKID</sequence>
<gene>
    <name evidence="2" type="ORF">LZ538_04500</name>
</gene>
<feature type="signal peptide" evidence="1">
    <location>
        <begin position="1"/>
        <end position="18"/>
    </location>
</feature>
<evidence type="ECO:0000313" key="2">
    <source>
        <dbReference type="EMBL" id="MCL6729317.1"/>
    </source>
</evidence>
<evidence type="ECO:0000256" key="1">
    <source>
        <dbReference type="SAM" id="SignalP"/>
    </source>
</evidence>
<feature type="chain" id="PRO_5045680660" evidence="1">
    <location>
        <begin position="19"/>
        <end position="162"/>
    </location>
</feature>
<reference evidence="2" key="1">
    <citation type="submission" date="2022-05" db="EMBL/GenBank/DDBJ databases">
        <authorList>
            <person name="Jo J.-H."/>
            <person name="Im W.-T."/>
        </authorList>
    </citation>
    <scope>NUCLEOTIDE SEQUENCE</scope>
    <source>
        <strain evidence="2">SE220</strain>
    </source>
</reference>
<dbReference type="EMBL" id="JAMGBE010000001">
    <property type="protein sequence ID" value="MCL6729317.1"/>
    <property type="molecule type" value="Genomic_DNA"/>
</dbReference>
<proteinExistence type="predicted"/>
<name>A0ABT0S0D3_9SPHN</name>